<dbReference type="Proteomes" id="UP000249363">
    <property type="component" value="Unassembled WGS sequence"/>
</dbReference>
<reference evidence="3 4" key="1">
    <citation type="journal article" date="2017" name="Biotechnol. Biofuels">
        <title>Differential beta-glucosidase expression as a function of carbon source availability in Talaromyces amestolkiae: a genomic and proteomic approach.</title>
        <authorList>
            <person name="de Eugenio L.I."/>
            <person name="Mendez-Liter J.A."/>
            <person name="Nieto-Dominguez M."/>
            <person name="Alonso L."/>
            <person name="Gil-Munoz J."/>
            <person name="Barriuso J."/>
            <person name="Prieto A."/>
            <person name="Martinez M.J."/>
        </authorList>
    </citation>
    <scope>NUCLEOTIDE SEQUENCE [LARGE SCALE GENOMIC DNA]</scope>
    <source>
        <strain evidence="3 4">CIB</strain>
    </source>
</reference>
<dbReference type="Pfam" id="PF00075">
    <property type="entry name" value="RNase_H"/>
    <property type="match status" value="1"/>
</dbReference>
<evidence type="ECO:0000313" key="4">
    <source>
        <dbReference type="Proteomes" id="UP000249363"/>
    </source>
</evidence>
<dbReference type="GeneID" id="63793778"/>
<name>A0A364KYB5_TALAM</name>
<dbReference type="InterPro" id="IPR036397">
    <property type="entry name" value="RNaseH_sf"/>
</dbReference>
<dbReference type="EMBL" id="MIKG01000007">
    <property type="protein sequence ID" value="RAO68550.1"/>
    <property type="molecule type" value="Genomic_DNA"/>
</dbReference>
<dbReference type="RefSeq" id="XP_040733066.1">
    <property type="nucleotide sequence ID" value="XM_040876941.1"/>
</dbReference>
<keyword evidence="4" id="KW-1185">Reference proteome</keyword>
<dbReference type="CDD" id="cd09276">
    <property type="entry name" value="Rnase_HI_RT_non_LTR"/>
    <property type="match status" value="1"/>
</dbReference>
<dbReference type="OrthoDB" id="4226558at2759"/>
<sequence length="385" mass="42882">MVIPQLRRQLTECIGTEDTSTVYAAEACGIRFALQTLIRFAEDDTRLKKVAIFSDSQAALRAMLNPKMSSGQVYIQDCIESYWECVEMGIDVVLYWIPGHEGIPGNEAADRAAKRAAMMGARRQVVPGDIKNWTMLGAAARRRIRREVHDTWIKAWNKQKSGKPTRKLIPRPSKSIFQYWAGLRKATSSILIQLRTERIGLAQYLWRINKRDNPQCSCGLSGQSIRHILLVCPLYADERALMWTRIKGFRRTTDLQALLGEKKAAVAIAQFIQDTGILPQFAGADPQAMGTIEQDIEPSDEGTDLVTHITTLPGDVSARSAHSPVRTNNDTDISLGPIQSEPVDENERGDECGDVNVRMGENPYVGDVQADVGIGARTRAIDMWD</sequence>
<dbReference type="Gene3D" id="3.30.420.10">
    <property type="entry name" value="Ribonuclease H-like superfamily/Ribonuclease H"/>
    <property type="match status" value="1"/>
</dbReference>
<gene>
    <name evidence="3" type="ORF">BHQ10_004562</name>
</gene>
<dbReference type="SUPFAM" id="SSF53098">
    <property type="entry name" value="Ribonuclease H-like"/>
    <property type="match status" value="1"/>
</dbReference>
<dbReference type="PROSITE" id="PS50879">
    <property type="entry name" value="RNASE_H_1"/>
    <property type="match status" value="1"/>
</dbReference>
<dbReference type="InterPro" id="IPR012337">
    <property type="entry name" value="RNaseH-like_sf"/>
</dbReference>
<organism evidence="3 4">
    <name type="scientific">Talaromyces amestolkiae</name>
    <dbReference type="NCBI Taxonomy" id="1196081"/>
    <lineage>
        <taxon>Eukaryota</taxon>
        <taxon>Fungi</taxon>
        <taxon>Dikarya</taxon>
        <taxon>Ascomycota</taxon>
        <taxon>Pezizomycotina</taxon>
        <taxon>Eurotiomycetes</taxon>
        <taxon>Eurotiomycetidae</taxon>
        <taxon>Eurotiales</taxon>
        <taxon>Trichocomaceae</taxon>
        <taxon>Talaromyces</taxon>
        <taxon>Talaromyces sect. Talaromyces</taxon>
    </lineage>
</organism>
<accession>A0A364KYB5</accession>
<dbReference type="AlphaFoldDB" id="A0A364KYB5"/>
<protein>
    <recommendedName>
        <fullName evidence="2">RNase H type-1 domain-containing protein</fullName>
    </recommendedName>
</protein>
<comment type="caution">
    <text evidence="3">The sequence shown here is derived from an EMBL/GenBank/DDBJ whole genome shotgun (WGS) entry which is preliminary data.</text>
</comment>
<dbReference type="GO" id="GO:0003676">
    <property type="term" value="F:nucleic acid binding"/>
    <property type="evidence" value="ECO:0007669"/>
    <property type="project" value="InterPro"/>
</dbReference>
<dbReference type="GO" id="GO:0004523">
    <property type="term" value="F:RNA-DNA hybrid ribonuclease activity"/>
    <property type="evidence" value="ECO:0007669"/>
    <property type="project" value="InterPro"/>
</dbReference>
<evidence type="ECO:0000313" key="3">
    <source>
        <dbReference type="EMBL" id="RAO68550.1"/>
    </source>
</evidence>
<feature type="region of interest" description="Disordered" evidence="1">
    <location>
        <begin position="316"/>
        <end position="350"/>
    </location>
</feature>
<proteinExistence type="predicted"/>
<dbReference type="InterPro" id="IPR002156">
    <property type="entry name" value="RNaseH_domain"/>
</dbReference>
<dbReference type="STRING" id="1196081.A0A364KYB5"/>
<evidence type="ECO:0000259" key="2">
    <source>
        <dbReference type="PROSITE" id="PS50879"/>
    </source>
</evidence>
<feature type="domain" description="RNase H type-1" evidence="2">
    <location>
        <begin position="1"/>
        <end position="118"/>
    </location>
</feature>
<evidence type="ECO:0000256" key="1">
    <source>
        <dbReference type="SAM" id="MobiDB-lite"/>
    </source>
</evidence>